<dbReference type="AlphaFoldDB" id="A0A5D3KL46"/>
<evidence type="ECO:0000256" key="3">
    <source>
        <dbReference type="ARBA" id="ARBA00022475"/>
    </source>
</evidence>
<feature type="domain" description="Tripartite ATP-independent periplasmic transporters DctQ component" evidence="10">
    <location>
        <begin position="40"/>
        <end position="165"/>
    </location>
</feature>
<comment type="subcellular location">
    <subcellularLocation>
        <location evidence="1 9">Cell inner membrane</location>
        <topology evidence="1 9">Multi-pass membrane protein</topology>
    </subcellularLocation>
</comment>
<keyword evidence="3" id="KW-1003">Cell membrane</keyword>
<dbReference type="GO" id="GO:0005886">
    <property type="term" value="C:plasma membrane"/>
    <property type="evidence" value="ECO:0007669"/>
    <property type="project" value="UniProtKB-SubCell"/>
</dbReference>
<feature type="transmembrane region" description="Helical" evidence="9">
    <location>
        <begin position="142"/>
        <end position="164"/>
    </location>
</feature>
<protein>
    <recommendedName>
        <fullName evidence="9">TRAP transporter small permease protein</fullName>
    </recommendedName>
</protein>
<keyword evidence="4 9" id="KW-0997">Cell inner membrane</keyword>
<organism evidence="11 12">
    <name type="scientific">Bradyrhizobium rifense</name>
    <dbReference type="NCBI Taxonomy" id="515499"/>
    <lineage>
        <taxon>Bacteria</taxon>
        <taxon>Pseudomonadati</taxon>
        <taxon>Pseudomonadota</taxon>
        <taxon>Alphaproteobacteria</taxon>
        <taxon>Hyphomicrobiales</taxon>
        <taxon>Nitrobacteraceae</taxon>
        <taxon>Bradyrhizobium</taxon>
    </lineage>
</organism>
<feature type="transmembrane region" description="Helical" evidence="9">
    <location>
        <begin position="65"/>
        <end position="82"/>
    </location>
</feature>
<keyword evidence="5 9" id="KW-0812">Transmembrane</keyword>
<evidence type="ECO:0000256" key="9">
    <source>
        <dbReference type="RuleBase" id="RU369079"/>
    </source>
</evidence>
<dbReference type="Proteomes" id="UP000324758">
    <property type="component" value="Unassembled WGS sequence"/>
</dbReference>
<evidence type="ECO:0000259" key="10">
    <source>
        <dbReference type="Pfam" id="PF04290"/>
    </source>
</evidence>
<dbReference type="GO" id="GO:0022857">
    <property type="term" value="F:transmembrane transporter activity"/>
    <property type="evidence" value="ECO:0007669"/>
    <property type="project" value="UniProtKB-UniRule"/>
</dbReference>
<evidence type="ECO:0000256" key="5">
    <source>
        <dbReference type="ARBA" id="ARBA00022692"/>
    </source>
</evidence>
<dbReference type="PANTHER" id="PTHR35011:SF11">
    <property type="entry name" value="TRAP TRANSPORTER SMALL PERMEASE PROTEIN"/>
    <property type="match status" value="1"/>
</dbReference>
<evidence type="ECO:0000256" key="4">
    <source>
        <dbReference type="ARBA" id="ARBA00022519"/>
    </source>
</evidence>
<name>A0A5D3KL46_9BRAD</name>
<evidence type="ECO:0000256" key="2">
    <source>
        <dbReference type="ARBA" id="ARBA00022448"/>
    </source>
</evidence>
<dbReference type="InterPro" id="IPR007387">
    <property type="entry name" value="TRAP_DctQ"/>
</dbReference>
<comment type="caution">
    <text evidence="11">The sequence shown here is derived from an EMBL/GenBank/DDBJ whole genome shotgun (WGS) entry which is preliminary data.</text>
</comment>
<evidence type="ECO:0000256" key="8">
    <source>
        <dbReference type="ARBA" id="ARBA00038436"/>
    </source>
</evidence>
<dbReference type="Pfam" id="PF04290">
    <property type="entry name" value="DctQ"/>
    <property type="match status" value="1"/>
</dbReference>
<keyword evidence="6 9" id="KW-1133">Transmembrane helix</keyword>
<evidence type="ECO:0000256" key="7">
    <source>
        <dbReference type="ARBA" id="ARBA00023136"/>
    </source>
</evidence>
<dbReference type="InterPro" id="IPR055348">
    <property type="entry name" value="DctQ"/>
</dbReference>
<feature type="transmembrane region" description="Helical" evidence="9">
    <location>
        <begin position="29"/>
        <end position="53"/>
    </location>
</feature>
<evidence type="ECO:0000256" key="6">
    <source>
        <dbReference type="ARBA" id="ARBA00022989"/>
    </source>
</evidence>
<evidence type="ECO:0000313" key="11">
    <source>
        <dbReference type="EMBL" id="TYL97847.1"/>
    </source>
</evidence>
<dbReference type="OrthoDB" id="4964541at2"/>
<comment type="similarity">
    <text evidence="8 9">Belongs to the TRAP transporter small permease family.</text>
</comment>
<keyword evidence="2 9" id="KW-0813">Transport</keyword>
<reference evidence="11 12" key="1">
    <citation type="submission" date="2019-08" db="EMBL/GenBank/DDBJ databases">
        <title>Bradyrhizobium hipponensis sp. nov., a rhizobium isolated from a Lupinus angustifolius root nodule in Tunisia.</title>
        <authorList>
            <person name="Off K."/>
            <person name="Rejili M."/>
            <person name="Mars M."/>
            <person name="Brachmann A."/>
            <person name="Marin M."/>
        </authorList>
    </citation>
    <scope>NUCLEOTIDE SEQUENCE [LARGE SCALE GENOMIC DNA]</scope>
    <source>
        <strain evidence="11 12">CTAW71</strain>
    </source>
</reference>
<evidence type="ECO:0000313" key="12">
    <source>
        <dbReference type="Proteomes" id="UP000324758"/>
    </source>
</evidence>
<comment type="function">
    <text evidence="9">Part of the tripartite ATP-independent periplasmic (TRAP) transport system.</text>
</comment>
<gene>
    <name evidence="11" type="ORF">FXB40_08060</name>
</gene>
<evidence type="ECO:0000256" key="1">
    <source>
        <dbReference type="ARBA" id="ARBA00004429"/>
    </source>
</evidence>
<dbReference type="GO" id="GO:0015740">
    <property type="term" value="P:C4-dicarboxylate transport"/>
    <property type="evidence" value="ECO:0007669"/>
    <property type="project" value="TreeGrafter"/>
</dbReference>
<dbReference type="EMBL" id="VSSS01000014">
    <property type="protein sequence ID" value="TYL97847.1"/>
    <property type="molecule type" value="Genomic_DNA"/>
</dbReference>
<comment type="subunit">
    <text evidence="9">The complex comprises the extracytoplasmic solute receptor protein and the two transmembrane proteins.</text>
</comment>
<proteinExistence type="inferred from homology"/>
<keyword evidence="12" id="KW-1185">Reference proteome</keyword>
<feature type="transmembrane region" description="Helical" evidence="9">
    <location>
        <begin position="102"/>
        <end position="121"/>
    </location>
</feature>
<accession>A0A5D3KL46</accession>
<dbReference type="PANTHER" id="PTHR35011">
    <property type="entry name" value="2,3-DIKETO-L-GULONATE TRAP TRANSPORTER SMALL PERMEASE PROTEIN YIAM"/>
    <property type="match status" value="1"/>
</dbReference>
<keyword evidence="7 9" id="KW-0472">Membrane</keyword>
<sequence length="181" mass="19104">MSEAVGSAAMATFKAIILRVDRALLTLNLALGGTVLFAILCIAALGVLFRFALHAALPWAEEANMYLFVWLTCLGASVAFRQRSHPQVDALVVFGPSWIASISSWLSPLALMALSLIFLIYGGRLVEFIGEETGSAIPLSMAYPYASIPYAGACMVIHAVALVVEGTPATSSAAVDAREIA</sequence>